<name>A0AAQ3X9F7_PASNO</name>
<sequence>MALQRGVRAAALKLLLLMFVGGLLAASSGLQNPRHHASIHANGRRPPVIAVDLGNTNSCAAVYGPPGNDDGTMLTTPTPTLPTPSSVSSACSG</sequence>
<gene>
    <name evidence="3" type="ORF">U9M48_034904</name>
</gene>
<feature type="chain" id="PRO_5042942382" evidence="2">
    <location>
        <begin position="26"/>
        <end position="93"/>
    </location>
</feature>
<keyword evidence="4" id="KW-1185">Reference proteome</keyword>
<feature type="signal peptide" evidence="2">
    <location>
        <begin position="1"/>
        <end position="25"/>
    </location>
</feature>
<protein>
    <submittedName>
        <fullName evidence="3">Uncharacterized protein</fullName>
    </submittedName>
</protein>
<evidence type="ECO:0000256" key="1">
    <source>
        <dbReference type="SAM" id="MobiDB-lite"/>
    </source>
</evidence>
<organism evidence="3 4">
    <name type="scientific">Paspalum notatum var. saurae</name>
    <dbReference type="NCBI Taxonomy" id="547442"/>
    <lineage>
        <taxon>Eukaryota</taxon>
        <taxon>Viridiplantae</taxon>
        <taxon>Streptophyta</taxon>
        <taxon>Embryophyta</taxon>
        <taxon>Tracheophyta</taxon>
        <taxon>Spermatophyta</taxon>
        <taxon>Magnoliopsida</taxon>
        <taxon>Liliopsida</taxon>
        <taxon>Poales</taxon>
        <taxon>Poaceae</taxon>
        <taxon>PACMAD clade</taxon>
        <taxon>Panicoideae</taxon>
        <taxon>Andropogonodae</taxon>
        <taxon>Paspaleae</taxon>
        <taxon>Paspalinae</taxon>
        <taxon>Paspalum</taxon>
    </lineage>
</organism>
<accession>A0AAQ3X9F7</accession>
<evidence type="ECO:0000313" key="3">
    <source>
        <dbReference type="EMBL" id="WVZ88377.1"/>
    </source>
</evidence>
<reference evidence="3 4" key="1">
    <citation type="submission" date="2024-02" db="EMBL/GenBank/DDBJ databases">
        <title>High-quality chromosome-scale genome assembly of Pensacola bahiagrass (Paspalum notatum Flugge var. saurae).</title>
        <authorList>
            <person name="Vega J.M."/>
            <person name="Podio M."/>
            <person name="Orjuela J."/>
            <person name="Siena L.A."/>
            <person name="Pessino S.C."/>
            <person name="Combes M.C."/>
            <person name="Mariac C."/>
            <person name="Albertini E."/>
            <person name="Pupilli F."/>
            <person name="Ortiz J.P.A."/>
            <person name="Leblanc O."/>
        </authorList>
    </citation>
    <scope>NUCLEOTIDE SEQUENCE [LARGE SCALE GENOMIC DNA]</scope>
    <source>
        <strain evidence="3">R1</strain>
        <tissue evidence="3">Leaf</tissue>
    </source>
</reference>
<dbReference type="EMBL" id="CP144752">
    <property type="protein sequence ID" value="WVZ88377.1"/>
    <property type="molecule type" value="Genomic_DNA"/>
</dbReference>
<feature type="compositionally biased region" description="Low complexity" evidence="1">
    <location>
        <begin position="72"/>
        <end position="93"/>
    </location>
</feature>
<evidence type="ECO:0000256" key="2">
    <source>
        <dbReference type="SAM" id="SignalP"/>
    </source>
</evidence>
<evidence type="ECO:0000313" key="4">
    <source>
        <dbReference type="Proteomes" id="UP001341281"/>
    </source>
</evidence>
<proteinExistence type="predicted"/>
<keyword evidence="2" id="KW-0732">Signal</keyword>
<dbReference type="Proteomes" id="UP001341281">
    <property type="component" value="Chromosome 08"/>
</dbReference>
<feature type="region of interest" description="Disordered" evidence="1">
    <location>
        <begin position="64"/>
        <end position="93"/>
    </location>
</feature>
<dbReference type="AlphaFoldDB" id="A0AAQ3X9F7"/>